<dbReference type="SUPFAM" id="SSF47413">
    <property type="entry name" value="lambda repressor-like DNA-binding domains"/>
    <property type="match status" value="1"/>
</dbReference>
<reference evidence="2 3" key="1">
    <citation type="submission" date="2019-03" db="EMBL/GenBank/DDBJ databases">
        <title>Draft genome sequences of novel Actinobacteria.</title>
        <authorList>
            <person name="Sahin N."/>
            <person name="Ay H."/>
            <person name="Saygin H."/>
        </authorList>
    </citation>
    <scope>NUCLEOTIDE SEQUENCE [LARGE SCALE GENOMIC DNA]</scope>
    <source>
        <strain evidence="2 3">KC310</strain>
    </source>
</reference>
<dbReference type="Pfam" id="PF19054">
    <property type="entry name" value="DUF5753"/>
    <property type="match status" value="1"/>
</dbReference>
<organism evidence="2 3">
    <name type="scientific">Nonomuraea deserti</name>
    <dbReference type="NCBI Taxonomy" id="1848322"/>
    <lineage>
        <taxon>Bacteria</taxon>
        <taxon>Bacillati</taxon>
        <taxon>Actinomycetota</taxon>
        <taxon>Actinomycetes</taxon>
        <taxon>Streptosporangiales</taxon>
        <taxon>Streptosporangiaceae</taxon>
        <taxon>Nonomuraea</taxon>
    </lineage>
</organism>
<dbReference type="SMART" id="SM00530">
    <property type="entry name" value="HTH_XRE"/>
    <property type="match status" value="1"/>
</dbReference>
<dbReference type="InterPro" id="IPR001387">
    <property type="entry name" value="Cro/C1-type_HTH"/>
</dbReference>
<dbReference type="EMBL" id="SMKO01000091">
    <property type="protein sequence ID" value="TDD00559.1"/>
    <property type="molecule type" value="Genomic_DNA"/>
</dbReference>
<evidence type="ECO:0000259" key="1">
    <source>
        <dbReference type="PROSITE" id="PS50943"/>
    </source>
</evidence>
<dbReference type="PROSITE" id="PS50943">
    <property type="entry name" value="HTH_CROC1"/>
    <property type="match status" value="1"/>
</dbReference>
<evidence type="ECO:0000313" key="2">
    <source>
        <dbReference type="EMBL" id="TDD00559.1"/>
    </source>
</evidence>
<dbReference type="InterPro" id="IPR010982">
    <property type="entry name" value="Lambda_DNA-bd_dom_sf"/>
</dbReference>
<dbReference type="Proteomes" id="UP000295258">
    <property type="component" value="Unassembled WGS sequence"/>
</dbReference>
<gene>
    <name evidence="2" type="ORF">E1292_28295</name>
</gene>
<keyword evidence="3" id="KW-1185">Reference proteome</keyword>
<sequence>MAASELDPGASPLALFGAELRRLRDERGVTQEEIADYAHVSKSLVSQIENAKRTPQRDFTEQVESLLGLKGDLLRLLPLVIKSGPTWFRQWPKIEADAHTLRTWQPLVVPGLLQTRNYARAILSGQPGISNERVDEEAEARLARQVVFDRPEPPMYAAVIDEGVLLRPIGGAEVMRQQLDHLLKLLAHPCITLQIVPMAAVPTIGLLGGFVIAQLLQGPDAVYLDSAADGEVTDRVDRVRTVSVRFDAIRSYARPVNETADAIREKMVMYGRD</sequence>
<dbReference type="GO" id="GO:0003677">
    <property type="term" value="F:DNA binding"/>
    <property type="evidence" value="ECO:0007669"/>
    <property type="project" value="InterPro"/>
</dbReference>
<proteinExistence type="predicted"/>
<evidence type="ECO:0000313" key="3">
    <source>
        <dbReference type="Proteomes" id="UP000295258"/>
    </source>
</evidence>
<dbReference type="Pfam" id="PF13560">
    <property type="entry name" value="HTH_31"/>
    <property type="match status" value="1"/>
</dbReference>
<dbReference type="AlphaFoldDB" id="A0A4R4V5T0"/>
<name>A0A4R4V5T0_9ACTN</name>
<protein>
    <submittedName>
        <fullName evidence="2">XRE family transcriptional regulator</fullName>
    </submittedName>
</protein>
<dbReference type="InterPro" id="IPR043917">
    <property type="entry name" value="DUF5753"/>
</dbReference>
<dbReference type="Gene3D" id="1.10.260.40">
    <property type="entry name" value="lambda repressor-like DNA-binding domains"/>
    <property type="match status" value="1"/>
</dbReference>
<comment type="caution">
    <text evidence="2">The sequence shown here is derived from an EMBL/GenBank/DDBJ whole genome shotgun (WGS) entry which is preliminary data.</text>
</comment>
<dbReference type="RefSeq" id="WP_132598320.1">
    <property type="nucleotide sequence ID" value="NZ_SMKO01000091.1"/>
</dbReference>
<dbReference type="CDD" id="cd00093">
    <property type="entry name" value="HTH_XRE"/>
    <property type="match status" value="1"/>
</dbReference>
<accession>A0A4R4V5T0</accession>
<feature type="domain" description="HTH cro/C1-type" evidence="1">
    <location>
        <begin position="20"/>
        <end position="74"/>
    </location>
</feature>